<dbReference type="EMBL" id="UINC01016978">
    <property type="protein sequence ID" value="SVA70267.1"/>
    <property type="molecule type" value="Genomic_DNA"/>
</dbReference>
<dbReference type="InterPro" id="IPR036415">
    <property type="entry name" value="Lamin_tail_dom_sf"/>
</dbReference>
<evidence type="ECO:0008006" key="2">
    <source>
        <dbReference type="Google" id="ProtNLM"/>
    </source>
</evidence>
<name>A0A381Y1E4_9ZZZZ</name>
<dbReference type="SUPFAM" id="SSF74853">
    <property type="entry name" value="Lamin A/C globular tail domain"/>
    <property type="match status" value="1"/>
</dbReference>
<protein>
    <recommendedName>
        <fullName evidence="2">LTD domain-containing protein</fullName>
    </recommendedName>
</protein>
<proteinExistence type="predicted"/>
<sequence>MGQMIITKIMYNLEVADSPNEFVKLFNISHVETIDLSDWRIQDIYSE</sequence>
<accession>A0A381Y1E4</accession>
<reference evidence="1" key="1">
    <citation type="submission" date="2018-05" db="EMBL/GenBank/DDBJ databases">
        <authorList>
            <person name="Lanie J.A."/>
            <person name="Ng W.-L."/>
            <person name="Kazmierczak K.M."/>
            <person name="Andrzejewski T.M."/>
            <person name="Davidsen T.M."/>
            <person name="Wayne K.J."/>
            <person name="Tettelin H."/>
            <person name="Glass J.I."/>
            <person name="Rusch D."/>
            <person name="Podicherti R."/>
            <person name="Tsui H.-C.T."/>
            <person name="Winkler M.E."/>
        </authorList>
    </citation>
    <scope>NUCLEOTIDE SEQUENCE</scope>
</reference>
<dbReference type="AlphaFoldDB" id="A0A381Y1E4"/>
<gene>
    <name evidence="1" type="ORF">METZ01_LOCUS123121</name>
</gene>
<organism evidence="1">
    <name type="scientific">marine metagenome</name>
    <dbReference type="NCBI Taxonomy" id="408172"/>
    <lineage>
        <taxon>unclassified sequences</taxon>
        <taxon>metagenomes</taxon>
        <taxon>ecological metagenomes</taxon>
    </lineage>
</organism>
<feature type="non-terminal residue" evidence="1">
    <location>
        <position position="47"/>
    </location>
</feature>
<evidence type="ECO:0000313" key="1">
    <source>
        <dbReference type="EMBL" id="SVA70267.1"/>
    </source>
</evidence>